<proteinExistence type="predicted"/>
<organism evidence="2 3">
    <name type="scientific">Olea europaea subsp. europaea</name>
    <dbReference type="NCBI Taxonomy" id="158383"/>
    <lineage>
        <taxon>Eukaryota</taxon>
        <taxon>Viridiplantae</taxon>
        <taxon>Streptophyta</taxon>
        <taxon>Embryophyta</taxon>
        <taxon>Tracheophyta</taxon>
        <taxon>Spermatophyta</taxon>
        <taxon>Magnoliopsida</taxon>
        <taxon>eudicotyledons</taxon>
        <taxon>Gunneridae</taxon>
        <taxon>Pentapetalae</taxon>
        <taxon>asterids</taxon>
        <taxon>lamiids</taxon>
        <taxon>Lamiales</taxon>
        <taxon>Oleaceae</taxon>
        <taxon>Oleeae</taxon>
        <taxon>Olea</taxon>
    </lineage>
</organism>
<dbReference type="AlphaFoldDB" id="A0A8S0QNS7"/>
<evidence type="ECO:0000313" key="3">
    <source>
        <dbReference type="Proteomes" id="UP000594638"/>
    </source>
</evidence>
<gene>
    <name evidence="2" type="ORF">OLEA9_A038390</name>
</gene>
<evidence type="ECO:0000256" key="1">
    <source>
        <dbReference type="SAM" id="MobiDB-lite"/>
    </source>
</evidence>
<feature type="region of interest" description="Disordered" evidence="1">
    <location>
        <begin position="72"/>
        <end position="94"/>
    </location>
</feature>
<name>A0A8S0QNS7_OLEEU</name>
<dbReference type="Proteomes" id="UP000594638">
    <property type="component" value="Unassembled WGS sequence"/>
</dbReference>
<dbReference type="EMBL" id="CACTIH010001915">
    <property type="protein sequence ID" value="CAA2968605.1"/>
    <property type="molecule type" value="Genomic_DNA"/>
</dbReference>
<protein>
    <submittedName>
        <fullName evidence="2">Uncharacterized protein</fullName>
    </submittedName>
</protein>
<comment type="caution">
    <text evidence="2">The sequence shown here is derived from an EMBL/GenBank/DDBJ whole genome shotgun (WGS) entry which is preliminary data.</text>
</comment>
<accession>A0A8S0QNS7</accession>
<sequence>MTDREASNKLMQFLMGLNESYDNLKNQILSMDPWPTVNRAYSMMMQVEKQRQVQMVYSEGSETNALFTRMTQTNSRRGGTSVRIGTGRGNFKRSENWRKGKENQFCSHCNRSGHDRESCFKLNGYPDWFKGLKDQRQGQGMNRITAVNSTETPLDVDTEQDESKNNEVQNNLSNMIQQELMKLMKAKLNMGDNNINFANLEDFAGFIK</sequence>
<dbReference type="Gramene" id="OE9A038390T1">
    <property type="protein sequence ID" value="OE9A038390C1"/>
    <property type="gene ID" value="OE9A038390"/>
</dbReference>
<evidence type="ECO:0000313" key="2">
    <source>
        <dbReference type="EMBL" id="CAA2968605.1"/>
    </source>
</evidence>
<reference evidence="2 3" key="1">
    <citation type="submission" date="2019-12" db="EMBL/GenBank/DDBJ databases">
        <authorList>
            <person name="Alioto T."/>
            <person name="Alioto T."/>
            <person name="Gomez Garrido J."/>
        </authorList>
    </citation>
    <scope>NUCLEOTIDE SEQUENCE [LARGE SCALE GENOMIC DNA]</scope>
</reference>
<keyword evidence="3" id="KW-1185">Reference proteome</keyword>
<dbReference type="OrthoDB" id="913992at2759"/>
<dbReference type="PANTHER" id="PTHR34222">
    <property type="entry name" value="GAG_PRE-INTEGRS DOMAIN-CONTAINING PROTEIN"/>
    <property type="match status" value="1"/>
</dbReference>
<dbReference type="PANTHER" id="PTHR34222:SF99">
    <property type="entry name" value="PROTEIN, PUTATIVE-RELATED"/>
    <property type="match status" value="1"/>
</dbReference>